<evidence type="ECO:0000256" key="3">
    <source>
        <dbReference type="ARBA" id="ARBA00022946"/>
    </source>
</evidence>
<evidence type="ECO:0000313" key="5">
    <source>
        <dbReference type="EMBL" id="MPA39419.1"/>
    </source>
</evidence>
<dbReference type="AlphaFoldDB" id="A0A5B6Z5Z0"/>
<dbReference type="SMART" id="SM00733">
    <property type="entry name" value="Mterf"/>
    <property type="match status" value="7"/>
</dbReference>
<keyword evidence="2" id="KW-0804">Transcription</keyword>
<sequence length="513" mass="57903">MASSTVNQFMKPRVYPLFAAEGVMRNFCVNSEVRTELSFPGKLFFCRAKFSESGIGGSFSSRVVPPNLIAAEKEEAKAILTLFLKKQGLSNTVAARTINKSDLFIDHLVLKLHSIHKSRYLVGRELTTLEIRDALIPYLETLLEEHGDILVDVVENFPNPPIKERSVENFENPPVEERSVAPVSPPNTTVDSKKLRALARVSEIGPAGKLPPHIGYLMDLGLELESIKEITRKFPAFAYYSLEGKIRPVVEFLLDLGVPKSDIPTILSKRPQLCGISLSKNLIPTMTFLENSGVDKKQWAKVIYRFPALLTYSRQKLKATVDFLYEMGLSAESVGKVLTRCPNIISYSVEDKLRPTVEYFHSMGVDVAVLLHRSPQTFGLSIEAHLKPVTEFFLERGYDVGDVSTMISRYGALYTFSLAENLIPKWEFFLTMDYPKSELIKFPQYFGYSLEERIKPRYAIVRETGVRLLLNQVLSLSDCEFDKALKRKIKKMLDNKAPSVTSGSNDQRLDVEQ</sequence>
<keyword evidence="3" id="KW-0809">Transit peptide</keyword>
<dbReference type="Gene3D" id="1.25.70.10">
    <property type="entry name" value="Transcription termination factor 3, mitochondrial"/>
    <property type="match status" value="1"/>
</dbReference>
<evidence type="ECO:0000313" key="6">
    <source>
        <dbReference type="EMBL" id="MPA39421.1"/>
    </source>
</evidence>
<protein>
    <recommendedName>
        <fullName evidence="7">Transcription termination factor MTERF5, chloroplastic</fullName>
    </recommendedName>
</protein>
<name>A0A5B6Z5Z0_DAVIN</name>
<dbReference type="GO" id="GO:0006353">
    <property type="term" value="P:DNA-templated transcription termination"/>
    <property type="evidence" value="ECO:0007669"/>
    <property type="project" value="UniProtKB-KW"/>
</dbReference>
<dbReference type="EMBL" id="GHES01008862">
    <property type="protein sequence ID" value="MPA39421.1"/>
    <property type="molecule type" value="Transcribed_RNA"/>
</dbReference>
<accession>A0A5B6Z5Z0</accession>
<comment type="similarity">
    <text evidence="1">Belongs to the mTERF family.</text>
</comment>
<feature type="region of interest" description="Disordered" evidence="4">
    <location>
        <begin position="164"/>
        <end position="189"/>
    </location>
</feature>
<keyword evidence="2" id="KW-0805">Transcription regulation</keyword>
<dbReference type="InterPro" id="IPR038538">
    <property type="entry name" value="MTERF_sf"/>
</dbReference>
<dbReference type="Pfam" id="PF02536">
    <property type="entry name" value="mTERF"/>
    <property type="match status" value="1"/>
</dbReference>
<keyword evidence="2" id="KW-0806">Transcription termination</keyword>
<dbReference type="InterPro" id="IPR003690">
    <property type="entry name" value="MTERF"/>
</dbReference>
<reference evidence="6" key="1">
    <citation type="submission" date="2019-08" db="EMBL/GenBank/DDBJ databases">
        <title>Reference gene set and small RNA set construction with multiple tissues from Davidia involucrata Baill.</title>
        <authorList>
            <person name="Yang H."/>
            <person name="Zhou C."/>
            <person name="Li G."/>
            <person name="Wang J."/>
            <person name="Gao P."/>
            <person name="Wang M."/>
            <person name="Wang R."/>
            <person name="Zhao Y."/>
        </authorList>
    </citation>
    <scope>NUCLEOTIDE SEQUENCE</scope>
    <source>
        <tissue evidence="6">Mixed with DoveR01_LX</tissue>
    </source>
</reference>
<dbReference type="PANTHER" id="PTHR13068">
    <property type="entry name" value="CGI-12 PROTEIN-RELATED"/>
    <property type="match status" value="1"/>
</dbReference>
<evidence type="ECO:0000256" key="4">
    <source>
        <dbReference type="SAM" id="MobiDB-lite"/>
    </source>
</evidence>
<gene>
    <name evidence="5" type="ORF">Din_008860</name>
    <name evidence="6" type="ORF">Din_008862</name>
</gene>
<dbReference type="EMBL" id="GHES01008860">
    <property type="protein sequence ID" value="MPA39419.1"/>
    <property type="molecule type" value="Transcribed_RNA"/>
</dbReference>
<dbReference type="PANTHER" id="PTHR13068:SF9">
    <property type="entry name" value="TRANSCRIPTION TERMINATION FACTOR MTERF5, CHLOROPLASTIC"/>
    <property type="match status" value="1"/>
</dbReference>
<organism evidence="6">
    <name type="scientific">Davidia involucrata</name>
    <name type="common">Dove tree</name>
    <dbReference type="NCBI Taxonomy" id="16924"/>
    <lineage>
        <taxon>Eukaryota</taxon>
        <taxon>Viridiplantae</taxon>
        <taxon>Streptophyta</taxon>
        <taxon>Embryophyta</taxon>
        <taxon>Tracheophyta</taxon>
        <taxon>Spermatophyta</taxon>
        <taxon>Magnoliopsida</taxon>
        <taxon>eudicotyledons</taxon>
        <taxon>Gunneridae</taxon>
        <taxon>Pentapetalae</taxon>
        <taxon>asterids</taxon>
        <taxon>Cornales</taxon>
        <taxon>Nyssaceae</taxon>
        <taxon>Davidia</taxon>
    </lineage>
</organism>
<evidence type="ECO:0000256" key="1">
    <source>
        <dbReference type="ARBA" id="ARBA00007692"/>
    </source>
</evidence>
<evidence type="ECO:0008006" key="7">
    <source>
        <dbReference type="Google" id="ProtNLM"/>
    </source>
</evidence>
<dbReference type="GO" id="GO:0003676">
    <property type="term" value="F:nucleic acid binding"/>
    <property type="evidence" value="ECO:0007669"/>
    <property type="project" value="InterPro"/>
</dbReference>
<proteinExistence type="inferred from homology"/>
<evidence type="ECO:0000256" key="2">
    <source>
        <dbReference type="ARBA" id="ARBA00022472"/>
    </source>
</evidence>